<keyword evidence="1" id="KW-0378">Hydrolase</keyword>
<keyword evidence="1" id="KW-0347">Helicase</keyword>
<gene>
    <name evidence="5" type="primary">LOC117644221</name>
</gene>
<proteinExistence type="inferred from homology"/>
<dbReference type="GeneID" id="117644221"/>
<evidence type="ECO:0000313" key="5">
    <source>
        <dbReference type="RefSeq" id="XP_034239380.1"/>
    </source>
</evidence>
<dbReference type="EC" id="5.6.2.3" evidence="1"/>
<dbReference type="AlphaFoldDB" id="A0A6P8YQ33"/>
<evidence type="ECO:0000259" key="2">
    <source>
        <dbReference type="Pfam" id="PF05970"/>
    </source>
</evidence>
<dbReference type="PANTHER" id="PTHR47642">
    <property type="entry name" value="ATP-DEPENDENT DNA HELICASE"/>
    <property type="match status" value="1"/>
</dbReference>
<dbReference type="Proteomes" id="UP000515158">
    <property type="component" value="Unplaced"/>
</dbReference>
<dbReference type="InParanoid" id="A0A6P8YQ33"/>
<dbReference type="GO" id="GO:0043139">
    <property type="term" value="F:5'-3' DNA helicase activity"/>
    <property type="evidence" value="ECO:0007669"/>
    <property type="project" value="UniProtKB-EC"/>
</dbReference>
<accession>A0A6P8YQ33</accession>
<organism evidence="5">
    <name type="scientific">Thrips palmi</name>
    <name type="common">Melon thrips</name>
    <dbReference type="NCBI Taxonomy" id="161013"/>
    <lineage>
        <taxon>Eukaryota</taxon>
        <taxon>Metazoa</taxon>
        <taxon>Ecdysozoa</taxon>
        <taxon>Arthropoda</taxon>
        <taxon>Hexapoda</taxon>
        <taxon>Insecta</taxon>
        <taxon>Pterygota</taxon>
        <taxon>Neoptera</taxon>
        <taxon>Paraneoptera</taxon>
        <taxon>Thysanoptera</taxon>
        <taxon>Terebrantia</taxon>
        <taxon>Thripoidea</taxon>
        <taxon>Thripidae</taxon>
        <taxon>Thrips</taxon>
    </lineage>
</organism>
<dbReference type="OrthoDB" id="10036850at2759"/>
<dbReference type="KEGG" id="tpal:117644221"/>
<keyword evidence="1" id="KW-0227">DNA damage</keyword>
<comment type="similarity">
    <text evidence="1">Belongs to the helicase family.</text>
</comment>
<keyword evidence="1" id="KW-0547">Nucleotide-binding</keyword>
<sequence>MEAISDLVEREDAGEDIMSSQEKLKLVREDPIVCAMMFREIVLQLKKYLRMKNKGPMGQYYMTDWFIRIEFQQRGAPHCHGLLWLNNGPDEPLIDREEAVRFADELLTCDSTHPLAERNSHSHTTTCFRKKSIQRRFRLKKLDPHEAHRHCRFDAPFWPTPRTRILDPLFLDTDERPEDERGDCSWEDYIKSLRELRLRLKDVLSSPSCPDTLEAVWREAGCPDDRSYELAIRTGLKHVKIIYRRTVQDKWTNSYLRWVLDVLGFNSDAQVVLDVYSLVRYCVSYVTKAEKNHSQLHNEITTLRREHAFDDRTLMRMLASKCLRAKETSAQEASWILLNFPLSEMSRKCSFIDTSLPDERHHCPKPKKDIDALPEGATDLWYPDVFDVYANRHDDLENTTLAEFVAVHHQSNNMKPRKKDRIIRYRRFNENGDNKDQRENFYRSMCTLHIPWRNEQDDILSAGAADGGFEGLYERHEPDILPRRARFEGMLGRPDCDMEGELQNVVAEDEAEANEAAEAARRQLAGDGKYVFEEAEFMDAGAQDIDVDLPEPRFNQPRTDPVATVRRRGIWDRDTFLYNIRRLNTKQREVVLAVYDGVRLNSEPMLLYIDGAAGTGKSLVAQCCANAFDTFAAPNDKSSAARVISCAPTGKAACIIGGMTIHHSHKLPYNQEEGATKRMHDGHAPMPPLQGQQLANLQNFFLHVEAQLIDEISMVSARNFLAMDQRSREAKGKESDFGGLWTIVFGDFRQLTPVGGSAVYKSSTTEISGSAALWQKFQYVELTQNMRQGDDKKYAELLAIIGDAETPLSDADCDLIETRFVEKNNLIVPDEVPRIYQYNDDKDRHNNTKLLRAEIRKIFRVIARDRVQTKSTYKDYSRQRREEKAETILQRAEALNVAKAEGLPSELLAVVGRPYKLTYNQDTADHLVNGAVGTLVWVQLGVLSASCLAAGAETALAVHKLWLRFPGNCGALASRAAAGELRLAIQRQNSFPADMVNALPFDLPPSPHGDELHGLVPIERRDLVLRKVWTEKWREVVRQQFPLSPAHADTIHSSQGSGYETACFHYDPGMTNEMVYVAMSRVLSLAGLYMTYSKRSRSLHTTRDGRVTKQKDRRPPRLFVHPKIRPANHPIRREKERLRTKTFRPRWAGLLQRPADSLRAVFHNVQSLRAHHPDVTRDTEVFMAADMLLLAETWLRPEDNVDLGHGMRQVARCDMARAAPGHAAGGVAIY</sequence>
<dbReference type="Pfam" id="PF05970">
    <property type="entry name" value="PIF1"/>
    <property type="match status" value="1"/>
</dbReference>
<dbReference type="InterPro" id="IPR010285">
    <property type="entry name" value="DNA_helicase_pif1-like_DEAD"/>
</dbReference>
<dbReference type="GO" id="GO:0000723">
    <property type="term" value="P:telomere maintenance"/>
    <property type="evidence" value="ECO:0007669"/>
    <property type="project" value="InterPro"/>
</dbReference>
<feature type="domain" description="DNA helicase Pif1-like DEAD-box helicase" evidence="2">
    <location>
        <begin position="583"/>
        <end position="792"/>
    </location>
</feature>
<comment type="cofactor">
    <cofactor evidence="1">
        <name>Mg(2+)</name>
        <dbReference type="ChEBI" id="CHEBI:18420"/>
    </cofactor>
</comment>
<protein>
    <recommendedName>
        <fullName evidence="1">ATP-dependent DNA helicase</fullName>
        <ecNumber evidence="1">5.6.2.3</ecNumber>
    </recommendedName>
</protein>
<dbReference type="RefSeq" id="XP_034239380.1">
    <property type="nucleotide sequence ID" value="XM_034383489.1"/>
</dbReference>
<dbReference type="SUPFAM" id="SSF52540">
    <property type="entry name" value="P-loop containing nucleoside triphosphate hydrolases"/>
    <property type="match status" value="2"/>
</dbReference>
<dbReference type="Pfam" id="PF14214">
    <property type="entry name" value="Helitron_like_N"/>
    <property type="match status" value="1"/>
</dbReference>
<dbReference type="GO" id="GO:0016787">
    <property type="term" value="F:hydrolase activity"/>
    <property type="evidence" value="ECO:0007669"/>
    <property type="project" value="UniProtKB-KW"/>
</dbReference>
<dbReference type="GO" id="GO:0006281">
    <property type="term" value="P:DNA repair"/>
    <property type="evidence" value="ECO:0007669"/>
    <property type="project" value="UniProtKB-KW"/>
</dbReference>
<feature type="domain" description="Helitron helicase-like" evidence="3">
    <location>
        <begin position="23"/>
        <end position="83"/>
    </location>
</feature>
<dbReference type="CDD" id="cd18809">
    <property type="entry name" value="SF1_C_RecD"/>
    <property type="match status" value="1"/>
</dbReference>
<reference evidence="5" key="1">
    <citation type="submission" date="2025-08" db="UniProtKB">
        <authorList>
            <consortium name="RefSeq"/>
        </authorList>
    </citation>
    <scope>IDENTIFICATION</scope>
    <source>
        <tissue evidence="5">Total insect</tissue>
    </source>
</reference>
<dbReference type="Gene3D" id="3.40.50.300">
    <property type="entry name" value="P-loop containing nucleotide triphosphate hydrolases"/>
    <property type="match status" value="2"/>
</dbReference>
<keyword evidence="1" id="KW-0233">DNA recombination</keyword>
<evidence type="ECO:0000256" key="1">
    <source>
        <dbReference type="RuleBase" id="RU363044"/>
    </source>
</evidence>
<keyword evidence="1" id="KW-0234">DNA repair</keyword>
<evidence type="ECO:0000313" key="4">
    <source>
        <dbReference type="Proteomes" id="UP000515158"/>
    </source>
</evidence>
<keyword evidence="1" id="KW-0067">ATP-binding</keyword>
<dbReference type="GO" id="GO:0005524">
    <property type="term" value="F:ATP binding"/>
    <property type="evidence" value="ECO:0007669"/>
    <property type="project" value="UniProtKB-KW"/>
</dbReference>
<dbReference type="InterPro" id="IPR027417">
    <property type="entry name" value="P-loop_NTPase"/>
</dbReference>
<name>A0A6P8YQ33_THRPL</name>
<dbReference type="InterPro" id="IPR051055">
    <property type="entry name" value="PIF1_helicase"/>
</dbReference>
<dbReference type="InterPro" id="IPR025476">
    <property type="entry name" value="Helitron_helicase-like"/>
</dbReference>
<dbReference type="PANTHER" id="PTHR47642:SF5">
    <property type="entry name" value="ATP-DEPENDENT DNA HELICASE"/>
    <property type="match status" value="1"/>
</dbReference>
<keyword evidence="4" id="KW-1185">Reference proteome</keyword>
<comment type="catalytic activity">
    <reaction evidence="1">
        <text>ATP + H2O = ADP + phosphate + H(+)</text>
        <dbReference type="Rhea" id="RHEA:13065"/>
        <dbReference type="ChEBI" id="CHEBI:15377"/>
        <dbReference type="ChEBI" id="CHEBI:15378"/>
        <dbReference type="ChEBI" id="CHEBI:30616"/>
        <dbReference type="ChEBI" id="CHEBI:43474"/>
        <dbReference type="ChEBI" id="CHEBI:456216"/>
        <dbReference type="EC" id="5.6.2.3"/>
    </reaction>
</comment>
<dbReference type="GO" id="GO:0006310">
    <property type="term" value="P:DNA recombination"/>
    <property type="evidence" value="ECO:0007669"/>
    <property type="project" value="UniProtKB-KW"/>
</dbReference>
<evidence type="ECO:0000259" key="3">
    <source>
        <dbReference type="Pfam" id="PF14214"/>
    </source>
</evidence>